<protein>
    <recommendedName>
        <fullName evidence="4">F-box domain-containing protein</fullName>
    </recommendedName>
</protein>
<comment type="caution">
    <text evidence="2">The sequence shown here is derived from an EMBL/GenBank/DDBJ whole genome shotgun (WGS) entry which is preliminary data.</text>
</comment>
<proteinExistence type="predicted"/>
<feature type="region of interest" description="Disordered" evidence="1">
    <location>
        <begin position="1"/>
        <end position="33"/>
    </location>
</feature>
<reference evidence="2" key="1">
    <citation type="submission" date="2023-02" db="EMBL/GenBank/DDBJ databases">
        <title>Identification and recombinant expression of a fungal hydrolase from Papiliotrema laurentii that hydrolyzes apple cutin and clears colloidal polyester polyurethane.</title>
        <authorList>
            <consortium name="DOE Joint Genome Institute"/>
            <person name="Roman V.A."/>
            <person name="Bojanowski C."/>
            <person name="Crable B.R."/>
            <person name="Wagner D.N."/>
            <person name="Hung C.S."/>
            <person name="Nadeau L.J."/>
            <person name="Schratz L."/>
            <person name="Haridas S."/>
            <person name="Pangilinan J."/>
            <person name="Lipzen A."/>
            <person name="Na H."/>
            <person name="Yan M."/>
            <person name="Ng V."/>
            <person name="Grigoriev I.V."/>
            <person name="Spatafora J.W."/>
            <person name="Barlow D."/>
            <person name="Biffinger J."/>
            <person name="Kelley-Loughnane N."/>
            <person name="Varaljay V.A."/>
            <person name="Crookes-Goodson W.J."/>
        </authorList>
    </citation>
    <scope>NUCLEOTIDE SEQUENCE</scope>
    <source>
        <strain evidence="2">5307AH</strain>
    </source>
</reference>
<dbReference type="Proteomes" id="UP001182556">
    <property type="component" value="Unassembled WGS sequence"/>
</dbReference>
<feature type="region of interest" description="Disordered" evidence="1">
    <location>
        <begin position="107"/>
        <end position="130"/>
    </location>
</feature>
<dbReference type="AlphaFoldDB" id="A0AAD9CVY2"/>
<feature type="compositionally biased region" description="Acidic residues" evidence="1">
    <location>
        <begin position="426"/>
        <end position="461"/>
    </location>
</feature>
<feature type="region of interest" description="Disordered" evidence="1">
    <location>
        <begin position="417"/>
        <end position="485"/>
    </location>
</feature>
<accession>A0AAD9CVY2</accession>
<dbReference type="EMBL" id="JAODAN010000010">
    <property type="protein sequence ID" value="KAK1921525.1"/>
    <property type="molecule type" value="Genomic_DNA"/>
</dbReference>
<evidence type="ECO:0000256" key="1">
    <source>
        <dbReference type="SAM" id="MobiDB-lite"/>
    </source>
</evidence>
<sequence>MEPSGAEEEGHTIGVDSESVSQSETADAEKAASAWNSAGQSVFRLSPSPSTSEQFPSRLFQIDLLDRIIRFLPPTSLPSLMRTSRLTYNLAGPLLYRDTSFSRLSPFVGTRSTSQKTNEGKGGGDGDSCITRTSRKNELLRRTEALYLDKDSHHDLEIAMDLHGTRLPRLSTIIHEGWNCGQRHGPLCLELDGECDHGECEDVYCDCARRDLVSCKIYQPLDDLDLIIVTSESRLEADDTSPVFTVHPCIRRLVVLWEPPEDLDRLCDYDGYISSVPKTVQELTLVFVPTPEYPRWDLCANESIGSSGETSNQSLLLHLSDLCASHAKCVTIVGTEQLRYPIVEERWIDEKGWSTEDLRKCLVELLPNDLEDGDDFRMTRIREYQDKIRVVTMVDWVGGLDSSHVLRERAQRWIVRPKGKARATEAQDEDEEDDDAFEDEDDVGKEKEEEFDAEGETDGQEAEGSGTHGESSSGPSTVEHVDGEE</sequence>
<keyword evidence="3" id="KW-1185">Reference proteome</keyword>
<organism evidence="2 3">
    <name type="scientific">Papiliotrema laurentii</name>
    <name type="common">Cryptococcus laurentii</name>
    <dbReference type="NCBI Taxonomy" id="5418"/>
    <lineage>
        <taxon>Eukaryota</taxon>
        <taxon>Fungi</taxon>
        <taxon>Dikarya</taxon>
        <taxon>Basidiomycota</taxon>
        <taxon>Agaricomycotina</taxon>
        <taxon>Tremellomycetes</taxon>
        <taxon>Tremellales</taxon>
        <taxon>Rhynchogastremaceae</taxon>
        <taxon>Papiliotrema</taxon>
    </lineage>
</organism>
<evidence type="ECO:0008006" key="4">
    <source>
        <dbReference type="Google" id="ProtNLM"/>
    </source>
</evidence>
<evidence type="ECO:0000313" key="3">
    <source>
        <dbReference type="Proteomes" id="UP001182556"/>
    </source>
</evidence>
<evidence type="ECO:0000313" key="2">
    <source>
        <dbReference type="EMBL" id="KAK1921525.1"/>
    </source>
</evidence>
<name>A0AAD9CVY2_PAPLA</name>
<gene>
    <name evidence="2" type="ORF">DB88DRAFT_548009</name>
</gene>
<feature type="compositionally biased region" description="Low complexity" evidence="1">
    <location>
        <begin position="463"/>
        <end position="477"/>
    </location>
</feature>